<accession>A0A502E9Z2</accession>
<dbReference type="OrthoDB" id="5182325at2"/>
<name>A0A502E9Z2_9MYCO</name>
<dbReference type="Proteomes" id="UP000320095">
    <property type="component" value="Unassembled WGS sequence"/>
</dbReference>
<sequence length="382" mass="42879">MNDARRRRSAKQARRDARRARKRQSITANDDSLIATIRHTLADHPIKILRMASYVISRCTSDDAGLLELMINHLVDRRCRETTALLAVFAALLVDDDALRELCRQEVSTRHDHLPKWIRGLPHVAAPRAVRRADVLGDGDELAIGLVLADANELTLSGYLDHTMLSMVTAVEVVADPLDEALDRGRQRIDPATKFVEMDPADARTWMERGLDRSECMRRSDEWRQALPLVRWMIAQLPGGGAPYEMPNWDDDAVFELLDGFLSSSAGAPFAAVDYRDCLRQLCDSGSGDPRRWSASRISTILRHPTAYVDVPLEIALDVPALLRAHVPFAHADSGIRQDLTDEAIATIDELGLRYRRRLLDDASDHDGMLPPPWQSYPDRVS</sequence>
<gene>
    <name evidence="2" type="ORF">EAH80_11350</name>
</gene>
<reference evidence="2 3" key="1">
    <citation type="journal article" date="2019" name="Environ. Microbiol.">
        <title>Species interactions and distinct microbial communities in high Arctic permafrost affected cryosols are associated with the CH4 and CO2 gas fluxes.</title>
        <authorList>
            <person name="Altshuler I."/>
            <person name="Hamel J."/>
            <person name="Turney S."/>
            <person name="Magnuson E."/>
            <person name="Levesque R."/>
            <person name="Greer C."/>
            <person name="Whyte L.G."/>
        </authorList>
    </citation>
    <scope>NUCLEOTIDE SEQUENCE [LARGE SCALE GENOMIC DNA]</scope>
    <source>
        <strain evidence="2 3">S5.20</strain>
    </source>
</reference>
<evidence type="ECO:0000313" key="3">
    <source>
        <dbReference type="Proteomes" id="UP000320095"/>
    </source>
</evidence>
<dbReference type="EMBL" id="RCZG01000004">
    <property type="protein sequence ID" value="TPG34194.1"/>
    <property type="molecule type" value="Genomic_DNA"/>
</dbReference>
<feature type="region of interest" description="Disordered" evidence="1">
    <location>
        <begin position="1"/>
        <end position="22"/>
    </location>
</feature>
<evidence type="ECO:0000256" key="1">
    <source>
        <dbReference type="SAM" id="MobiDB-lite"/>
    </source>
</evidence>
<protein>
    <submittedName>
        <fullName evidence="2">Uncharacterized protein</fullName>
    </submittedName>
</protein>
<comment type="caution">
    <text evidence="2">The sequence shown here is derived from an EMBL/GenBank/DDBJ whole genome shotgun (WGS) entry which is preliminary data.</text>
</comment>
<proteinExistence type="predicted"/>
<keyword evidence="3" id="KW-1185">Reference proteome</keyword>
<dbReference type="RefSeq" id="WP_140690528.1">
    <property type="nucleotide sequence ID" value="NZ_RCZG01000004.1"/>
</dbReference>
<dbReference type="AlphaFoldDB" id="A0A502E9Z2"/>
<evidence type="ECO:0000313" key="2">
    <source>
        <dbReference type="EMBL" id="TPG34194.1"/>
    </source>
</evidence>
<organism evidence="2 3">
    <name type="scientific">Mycolicibacterium hodleri</name>
    <dbReference type="NCBI Taxonomy" id="49897"/>
    <lineage>
        <taxon>Bacteria</taxon>
        <taxon>Bacillati</taxon>
        <taxon>Actinomycetota</taxon>
        <taxon>Actinomycetes</taxon>
        <taxon>Mycobacteriales</taxon>
        <taxon>Mycobacteriaceae</taxon>
        <taxon>Mycolicibacterium</taxon>
    </lineage>
</organism>